<evidence type="ECO:0000259" key="7">
    <source>
        <dbReference type="Pfam" id="PF00814"/>
    </source>
</evidence>
<name>A0A2R6AXU3_9ARCH</name>
<evidence type="ECO:0000313" key="9">
    <source>
        <dbReference type="Proteomes" id="UP000240490"/>
    </source>
</evidence>
<dbReference type="GO" id="GO:0005737">
    <property type="term" value="C:cytoplasm"/>
    <property type="evidence" value="ECO:0007669"/>
    <property type="project" value="TreeGrafter"/>
</dbReference>
<comment type="catalytic activity">
    <reaction evidence="6">
        <text>L-threonylcarbamoyladenylate + adenosine(37) in tRNA = N(6)-L-threonylcarbamoyladenosine(37) in tRNA + AMP + H(+)</text>
        <dbReference type="Rhea" id="RHEA:37059"/>
        <dbReference type="Rhea" id="RHEA-COMP:10162"/>
        <dbReference type="Rhea" id="RHEA-COMP:10163"/>
        <dbReference type="ChEBI" id="CHEBI:15378"/>
        <dbReference type="ChEBI" id="CHEBI:73682"/>
        <dbReference type="ChEBI" id="CHEBI:74411"/>
        <dbReference type="ChEBI" id="CHEBI:74418"/>
        <dbReference type="ChEBI" id="CHEBI:456215"/>
        <dbReference type="EC" id="2.3.1.234"/>
    </reaction>
</comment>
<dbReference type="PANTHER" id="PTHR11735">
    <property type="entry name" value="TRNA N6-ADENOSINE THREONYLCARBAMOYLTRANSFERASE"/>
    <property type="match status" value="1"/>
</dbReference>
<evidence type="ECO:0000256" key="6">
    <source>
        <dbReference type="ARBA" id="ARBA00048117"/>
    </source>
</evidence>
<dbReference type="NCBIfam" id="TIGR00329">
    <property type="entry name" value="gcp_kae1"/>
    <property type="match status" value="1"/>
</dbReference>
<reference evidence="8 9" key="1">
    <citation type="submission" date="2017-04" db="EMBL/GenBank/DDBJ databases">
        <title>Novel microbial lineages endemic to geothermal iron-oxide mats fill important gaps in the evolutionary history of Archaea.</title>
        <authorList>
            <person name="Jay Z.J."/>
            <person name="Beam J.P."/>
            <person name="Dlakic M."/>
            <person name="Rusch D.B."/>
            <person name="Kozubal M.A."/>
            <person name="Inskeep W.P."/>
        </authorList>
    </citation>
    <scope>NUCLEOTIDE SEQUENCE [LARGE SCALE GENOMIC DNA]</scope>
    <source>
        <strain evidence="8">ECH_B_SAG-M15</strain>
    </source>
</reference>
<accession>A0A2R6AXU3</accession>
<dbReference type="InterPro" id="IPR000905">
    <property type="entry name" value="Gcp-like_dom"/>
</dbReference>
<dbReference type="GO" id="GO:0070525">
    <property type="term" value="P:tRNA threonylcarbamoyladenosine metabolic process"/>
    <property type="evidence" value="ECO:0007669"/>
    <property type="project" value="UniProtKB-ARBA"/>
</dbReference>
<dbReference type="GO" id="GO:0000408">
    <property type="term" value="C:EKC/KEOPS complex"/>
    <property type="evidence" value="ECO:0007669"/>
    <property type="project" value="TreeGrafter"/>
</dbReference>
<dbReference type="InterPro" id="IPR043129">
    <property type="entry name" value="ATPase_NBD"/>
</dbReference>
<keyword evidence="4" id="KW-0479">Metal-binding</keyword>
<dbReference type="GO" id="GO:0046872">
    <property type="term" value="F:metal ion binding"/>
    <property type="evidence" value="ECO:0007669"/>
    <property type="project" value="UniProtKB-KW"/>
</dbReference>
<dbReference type="EMBL" id="NEXJ01000054">
    <property type="protein sequence ID" value="PSN91177.1"/>
    <property type="molecule type" value="Genomic_DNA"/>
</dbReference>
<evidence type="ECO:0000256" key="4">
    <source>
        <dbReference type="ARBA" id="ARBA00022723"/>
    </source>
</evidence>
<dbReference type="PROSITE" id="PS01016">
    <property type="entry name" value="GLYCOPROTEASE"/>
    <property type="match status" value="1"/>
</dbReference>
<keyword evidence="3" id="KW-0819">tRNA processing</keyword>
<keyword evidence="5" id="KW-0012">Acyltransferase</keyword>
<dbReference type="EC" id="2.3.1.234" evidence="1"/>
<protein>
    <recommendedName>
        <fullName evidence="1">N(6)-L-threonylcarbamoyladenine synthase</fullName>
        <ecNumber evidence="1">2.3.1.234</ecNumber>
    </recommendedName>
</protein>
<sequence>MSSIVLGLESTAHTFGVGVCSLDGDILFNLSHTYTTREGGIHPREAAQHHEEYAPSLIHDAFKYIEENRHKLVAVAFSQGPGLGPCLRIGGVAARAISLKFGVPIIGVNHSVAHIEIARKFSITKDPITLFVSGGNTAIVDYASKRYVVLGETLDISVGNLLDVLARDLGFGFPGTPKVLELADTASRYLNVPYSVKGQDMSFSGLLTAARRLLKVGVDPADLSYSVVETAFSMLAEATERVLVLTGKQEVTLTGGVARARRLAQMLEAVCKEHESHFTVVPSNLAGDNGAMIAYVGSMLYRSERYLRIEESAVFPRWRIEDVEIPWRKRLD</sequence>
<proteinExistence type="predicted"/>
<dbReference type="PRINTS" id="PR00789">
    <property type="entry name" value="OSIALOPTASE"/>
</dbReference>
<dbReference type="SUPFAM" id="SSF53067">
    <property type="entry name" value="Actin-like ATPase domain"/>
    <property type="match status" value="1"/>
</dbReference>
<evidence type="ECO:0000256" key="5">
    <source>
        <dbReference type="ARBA" id="ARBA00023315"/>
    </source>
</evidence>
<dbReference type="Pfam" id="PF00814">
    <property type="entry name" value="TsaD"/>
    <property type="match status" value="1"/>
</dbReference>
<dbReference type="Gene3D" id="3.30.420.40">
    <property type="match status" value="2"/>
</dbReference>
<organism evidence="8 9">
    <name type="scientific">Candidatus Marsarchaeota G2 archaeon ECH_B_SAG-M15</name>
    <dbReference type="NCBI Taxonomy" id="1978162"/>
    <lineage>
        <taxon>Archaea</taxon>
        <taxon>Candidatus Marsarchaeota</taxon>
        <taxon>Candidatus Marsarchaeota group 2</taxon>
    </lineage>
</organism>
<comment type="caution">
    <text evidence="8">The sequence shown here is derived from an EMBL/GenBank/DDBJ whole genome shotgun (WGS) entry which is preliminary data.</text>
</comment>
<gene>
    <name evidence="8" type="ORF">B9Q08_03405</name>
</gene>
<evidence type="ECO:0000256" key="3">
    <source>
        <dbReference type="ARBA" id="ARBA00022694"/>
    </source>
</evidence>
<evidence type="ECO:0000313" key="8">
    <source>
        <dbReference type="EMBL" id="PSN91177.1"/>
    </source>
</evidence>
<keyword evidence="2" id="KW-0808">Transferase</keyword>
<evidence type="ECO:0000256" key="1">
    <source>
        <dbReference type="ARBA" id="ARBA00012156"/>
    </source>
</evidence>
<dbReference type="GO" id="GO:0006400">
    <property type="term" value="P:tRNA modification"/>
    <property type="evidence" value="ECO:0007669"/>
    <property type="project" value="UniProtKB-ARBA"/>
</dbReference>
<dbReference type="Proteomes" id="UP000240490">
    <property type="component" value="Unassembled WGS sequence"/>
</dbReference>
<feature type="domain" description="Gcp-like" evidence="7">
    <location>
        <begin position="32"/>
        <end position="295"/>
    </location>
</feature>
<dbReference type="InterPro" id="IPR017861">
    <property type="entry name" value="KAE1/TsaD"/>
</dbReference>
<dbReference type="GO" id="GO:0061711">
    <property type="term" value="F:tRNA N(6)-L-threonylcarbamoyladenine synthase activity"/>
    <property type="evidence" value="ECO:0007669"/>
    <property type="project" value="UniProtKB-EC"/>
</dbReference>
<evidence type="ECO:0000256" key="2">
    <source>
        <dbReference type="ARBA" id="ARBA00022679"/>
    </source>
</evidence>
<dbReference type="PANTHER" id="PTHR11735:SF14">
    <property type="entry name" value="TRNA N6-ADENOSINE THREONYLCARBAMOYLTRANSFERASE"/>
    <property type="match status" value="1"/>
</dbReference>
<dbReference type="InterPro" id="IPR017860">
    <property type="entry name" value="Peptidase_M22_CS"/>
</dbReference>
<dbReference type="NCBIfam" id="TIGR03722">
    <property type="entry name" value="arch_KAE1"/>
    <property type="match status" value="1"/>
</dbReference>
<dbReference type="AlphaFoldDB" id="A0A2R6AXU3"/>